<dbReference type="AlphaFoldDB" id="A0A1R2B205"/>
<comment type="similarity">
    <text evidence="1 3">Belongs to the citrate synthase family.</text>
</comment>
<dbReference type="Proteomes" id="UP000187209">
    <property type="component" value="Unassembled WGS sequence"/>
</dbReference>
<evidence type="ECO:0000256" key="2">
    <source>
        <dbReference type="ARBA" id="ARBA00022679"/>
    </source>
</evidence>
<dbReference type="InterPro" id="IPR016142">
    <property type="entry name" value="Citrate_synth-like_lrg_a-sub"/>
</dbReference>
<dbReference type="InterPro" id="IPR016143">
    <property type="entry name" value="Citrate_synth-like_sm_a-sub"/>
</dbReference>
<dbReference type="GO" id="GO:0005759">
    <property type="term" value="C:mitochondrial matrix"/>
    <property type="evidence" value="ECO:0007669"/>
    <property type="project" value="TreeGrafter"/>
</dbReference>
<dbReference type="SUPFAM" id="SSF48256">
    <property type="entry name" value="Citrate synthase"/>
    <property type="match status" value="1"/>
</dbReference>
<dbReference type="PRINTS" id="PR00143">
    <property type="entry name" value="CITRTSNTHASE"/>
</dbReference>
<dbReference type="PANTHER" id="PTHR11739">
    <property type="entry name" value="CITRATE SYNTHASE"/>
    <property type="match status" value="1"/>
</dbReference>
<dbReference type="GO" id="GO:0046912">
    <property type="term" value="F:acyltransferase activity, acyl groups converted into alkyl on transfer"/>
    <property type="evidence" value="ECO:0007669"/>
    <property type="project" value="InterPro"/>
</dbReference>
<gene>
    <name evidence="4" type="ORF">SteCoe_31134</name>
</gene>
<reference evidence="4 5" key="1">
    <citation type="submission" date="2016-11" db="EMBL/GenBank/DDBJ databases">
        <title>The macronuclear genome of Stentor coeruleus: a giant cell with tiny introns.</title>
        <authorList>
            <person name="Slabodnick M."/>
            <person name="Ruby J.G."/>
            <person name="Reiff S.B."/>
            <person name="Swart E.C."/>
            <person name="Gosai S."/>
            <person name="Prabakaran S."/>
            <person name="Witkowska E."/>
            <person name="Larue G.E."/>
            <person name="Fisher S."/>
            <person name="Freeman R.M."/>
            <person name="Gunawardena J."/>
            <person name="Chu W."/>
            <person name="Stover N.A."/>
            <person name="Gregory B.D."/>
            <person name="Nowacki M."/>
            <person name="Derisi J."/>
            <person name="Roy S.W."/>
            <person name="Marshall W.F."/>
            <person name="Sood P."/>
        </authorList>
    </citation>
    <scope>NUCLEOTIDE SEQUENCE [LARGE SCALE GENOMIC DNA]</scope>
    <source>
        <strain evidence="4">WM001</strain>
    </source>
</reference>
<comment type="caution">
    <text evidence="4">The sequence shown here is derived from an EMBL/GenBank/DDBJ whole genome shotgun (WGS) entry which is preliminary data.</text>
</comment>
<keyword evidence="5" id="KW-1185">Reference proteome</keyword>
<dbReference type="OrthoDB" id="8017587at2759"/>
<dbReference type="PANTHER" id="PTHR11739:SF8">
    <property type="entry name" value="CITRATE SYNTHASE, MITOCHONDRIAL"/>
    <property type="match status" value="1"/>
</dbReference>
<evidence type="ECO:0000313" key="5">
    <source>
        <dbReference type="Proteomes" id="UP000187209"/>
    </source>
</evidence>
<sequence length="442" mass="49498">MLSSLLRTPFATMHKRLVDLLPETRDRLAKIRRGHGNKVLGPITVEQIIGGMRGIKGLLTQTSRLDAFKGIKFRGLSLPECQIRLPSVRREPIPEAMFYLLITGEVPSNDEAEDLKKDIAERAQTFPNYVEKIVNSLSKDLHPMSQLSIGVLALQNESEFAQAIRRGEKRGNLWQSALEDSLNLISRIPKLAAMIYVNKYRDGKLGEIRENADLSENFCRMMGYHDEKFWELMRLYLTIHCDHEGGNVSAHTTHLVGSALSDPYLSYSAGLNGLAGPLHGLANQECLRFILGMKEAIGESPSEIDIEKYLKDTLAKGFVIPGYGHAVLRVTDPRFVCQMEFAQRYMPNDVLCKLVASLYKVAPRVLKDLGKVSNPYPNVDAHSGALLTHFGMTEYDFYTVLFGVSRAIGVCASFVWSRALALPIIRPASVTMENLEEFVRKT</sequence>
<dbReference type="PROSITE" id="PS00480">
    <property type="entry name" value="CITRATE_SYNTHASE"/>
    <property type="match status" value="1"/>
</dbReference>
<dbReference type="InterPro" id="IPR019810">
    <property type="entry name" value="Citrate_synthase_AS"/>
</dbReference>
<dbReference type="Pfam" id="PF00285">
    <property type="entry name" value="Citrate_synt"/>
    <property type="match status" value="1"/>
</dbReference>
<dbReference type="InterPro" id="IPR002020">
    <property type="entry name" value="Citrate_synthase"/>
</dbReference>
<dbReference type="EMBL" id="MPUH01001052">
    <property type="protein sequence ID" value="OMJ70808.1"/>
    <property type="molecule type" value="Genomic_DNA"/>
</dbReference>
<protein>
    <recommendedName>
        <fullName evidence="3">Citrate synthase</fullName>
    </recommendedName>
</protein>
<dbReference type="GO" id="GO:0005975">
    <property type="term" value="P:carbohydrate metabolic process"/>
    <property type="evidence" value="ECO:0007669"/>
    <property type="project" value="TreeGrafter"/>
</dbReference>
<dbReference type="GO" id="GO:0006099">
    <property type="term" value="P:tricarboxylic acid cycle"/>
    <property type="evidence" value="ECO:0007669"/>
    <property type="project" value="TreeGrafter"/>
</dbReference>
<accession>A0A1R2B205</accession>
<dbReference type="Gene3D" id="1.10.230.10">
    <property type="entry name" value="Cytochrome P450-Terp, domain 2"/>
    <property type="match status" value="1"/>
</dbReference>
<evidence type="ECO:0000313" key="4">
    <source>
        <dbReference type="EMBL" id="OMJ70808.1"/>
    </source>
</evidence>
<proteinExistence type="inferred from homology"/>
<dbReference type="NCBIfam" id="NF007128">
    <property type="entry name" value="PRK09569.1"/>
    <property type="match status" value="1"/>
</dbReference>
<evidence type="ECO:0000256" key="3">
    <source>
        <dbReference type="RuleBase" id="RU000441"/>
    </source>
</evidence>
<organism evidence="4 5">
    <name type="scientific">Stentor coeruleus</name>
    <dbReference type="NCBI Taxonomy" id="5963"/>
    <lineage>
        <taxon>Eukaryota</taxon>
        <taxon>Sar</taxon>
        <taxon>Alveolata</taxon>
        <taxon>Ciliophora</taxon>
        <taxon>Postciliodesmatophora</taxon>
        <taxon>Heterotrichea</taxon>
        <taxon>Heterotrichida</taxon>
        <taxon>Stentoridae</taxon>
        <taxon>Stentor</taxon>
    </lineage>
</organism>
<keyword evidence="2 3" id="KW-0808">Transferase</keyword>
<dbReference type="Gene3D" id="1.10.580.10">
    <property type="entry name" value="Citrate Synthase, domain 1"/>
    <property type="match status" value="1"/>
</dbReference>
<evidence type="ECO:0000256" key="1">
    <source>
        <dbReference type="ARBA" id="ARBA00010566"/>
    </source>
</evidence>
<dbReference type="InterPro" id="IPR036969">
    <property type="entry name" value="Citrate_synthase_sf"/>
</dbReference>
<name>A0A1R2B205_9CILI</name>